<keyword evidence="1" id="KW-1133">Transmembrane helix</keyword>
<name>A0A7X0C1M8_9ACTN</name>
<evidence type="ECO:0000313" key="2">
    <source>
        <dbReference type="EMBL" id="MBB6346840.1"/>
    </source>
</evidence>
<reference evidence="2 3" key="1">
    <citation type="submission" date="2020-08" db="EMBL/GenBank/DDBJ databases">
        <title>Sequencing the genomes of 1000 actinobacteria strains.</title>
        <authorList>
            <person name="Klenk H.-P."/>
        </authorList>
    </citation>
    <scope>NUCLEOTIDE SEQUENCE [LARGE SCALE GENOMIC DNA]</scope>
    <source>
        <strain evidence="2 3">DSM 45913</strain>
    </source>
</reference>
<gene>
    <name evidence="2" type="ORF">FHU36_003385</name>
</gene>
<keyword evidence="3" id="KW-1185">Reference proteome</keyword>
<comment type="caution">
    <text evidence="2">The sequence shown here is derived from an EMBL/GenBank/DDBJ whole genome shotgun (WGS) entry which is preliminary data.</text>
</comment>
<organism evidence="2 3">
    <name type="scientific">Nonomuraea muscovyensis</name>
    <dbReference type="NCBI Taxonomy" id="1124761"/>
    <lineage>
        <taxon>Bacteria</taxon>
        <taxon>Bacillati</taxon>
        <taxon>Actinomycetota</taxon>
        <taxon>Actinomycetes</taxon>
        <taxon>Streptosporangiales</taxon>
        <taxon>Streptosporangiaceae</taxon>
        <taxon>Nonomuraea</taxon>
    </lineage>
</organism>
<keyword evidence="1" id="KW-0812">Transmembrane</keyword>
<sequence>MVEALGALASLAIAFSLVFLATVLIAVVFLLVLACLAGATSRHAHGHSRTPFGRTALRAVLRGAS</sequence>
<proteinExistence type="predicted"/>
<dbReference type="AlphaFoldDB" id="A0A7X0C1M8"/>
<dbReference type="Proteomes" id="UP000583800">
    <property type="component" value="Unassembled WGS sequence"/>
</dbReference>
<feature type="transmembrane region" description="Helical" evidence="1">
    <location>
        <begin position="12"/>
        <end position="39"/>
    </location>
</feature>
<dbReference type="RefSeq" id="WP_185084898.1">
    <property type="nucleotide sequence ID" value="NZ_JACHJB010000002.1"/>
</dbReference>
<keyword evidence="1" id="KW-0472">Membrane</keyword>
<dbReference type="EMBL" id="JACHJB010000002">
    <property type="protein sequence ID" value="MBB6346840.1"/>
    <property type="molecule type" value="Genomic_DNA"/>
</dbReference>
<evidence type="ECO:0000313" key="3">
    <source>
        <dbReference type="Proteomes" id="UP000583800"/>
    </source>
</evidence>
<protein>
    <submittedName>
        <fullName evidence="2">Uncharacterized protein</fullName>
    </submittedName>
</protein>
<evidence type="ECO:0000256" key="1">
    <source>
        <dbReference type="SAM" id="Phobius"/>
    </source>
</evidence>
<accession>A0A7X0C1M8</accession>